<sequence>MPRTLYLHIGAHRTATTSSQTFLAANRDALAARGWLYPFGARRHDAQMTRLFAGETDTATLAAEIDAEADAAAGEIHSVILSDEDVSLHPDLAPLAGFRAHFDVRVVYALRRQDTWLESWFFQNIKWQWNPSLAHASFREFLRRREEFHWIDYDRHLGQLEALFGADNVLPLVFESGQMPEGPVAALCDRIGLPRDGLSEPPHVNTSRSPAMAEFMRHLPLDEAPPRLRNALIRACETVDRETLGNTGRQSERVMGPLQRLRVTRRYAAGNRAVARRYFGRDALFFDRPVYRRGVPLALPRDPEVLMQTLVAPLLSELMARKVLARRDDAERAARRARKKARRAEKEARQKAGAEAGAGG</sequence>
<dbReference type="eggNOG" id="ENOG5033B5H">
    <property type="taxonomic scope" value="Bacteria"/>
</dbReference>
<dbReference type="InterPro" id="IPR027417">
    <property type="entry name" value="P-loop_NTPase"/>
</dbReference>
<reference evidence="2 3" key="1">
    <citation type="journal article" date="2010" name="J. Bacteriol.">
        <title>Genome sequences of Oceanicola granulosus HTCC2516(T) and Oceanicola batsensis HTCC2597(TDelta).</title>
        <authorList>
            <person name="Thrash J.C."/>
            <person name="Cho J.C."/>
            <person name="Vergin K.L."/>
            <person name="Giovannoni S.J."/>
        </authorList>
    </citation>
    <scope>NUCLEOTIDE SEQUENCE [LARGE SCALE GENOMIC DNA]</scope>
    <source>
        <strain evidence="3">ATCC BAA-861 / DSM 15982 / KCTC 12143 / HTCC2516</strain>
    </source>
</reference>
<organism evidence="2 3">
    <name type="scientific">Oceanicola granulosus (strain ATCC BAA-861 / DSM 15982 / KCTC 12143 / HTCC2516)</name>
    <dbReference type="NCBI Taxonomy" id="314256"/>
    <lineage>
        <taxon>Bacteria</taxon>
        <taxon>Pseudomonadati</taxon>
        <taxon>Pseudomonadota</taxon>
        <taxon>Alphaproteobacteria</taxon>
        <taxon>Rhodobacterales</taxon>
        <taxon>Roseobacteraceae</taxon>
        <taxon>Oceanicola</taxon>
    </lineage>
</organism>
<dbReference type="RefSeq" id="WP_007257309.1">
    <property type="nucleotide sequence ID" value="NZ_CH724112.1"/>
</dbReference>
<dbReference type="Gene3D" id="3.40.50.300">
    <property type="entry name" value="P-loop containing nucleotide triphosphate hydrolases"/>
    <property type="match status" value="1"/>
</dbReference>
<comment type="caution">
    <text evidence="2">The sequence shown here is derived from an EMBL/GenBank/DDBJ whole genome shotgun (WGS) entry which is preliminary data.</text>
</comment>
<name>Q2C9U7_OCEGH</name>
<evidence type="ECO:0000313" key="2">
    <source>
        <dbReference type="EMBL" id="EAR49451.1"/>
    </source>
</evidence>
<evidence type="ECO:0000256" key="1">
    <source>
        <dbReference type="SAM" id="MobiDB-lite"/>
    </source>
</evidence>
<feature type="region of interest" description="Disordered" evidence="1">
    <location>
        <begin position="329"/>
        <end position="360"/>
    </location>
</feature>
<proteinExistence type="predicted"/>
<dbReference type="HOGENOM" id="CLU_854937_0_0_5"/>
<dbReference type="EMBL" id="AAOT01000069">
    <property type="protein sequence ID" value="EAR49451.1"/>
    <property type="molecule type" value="Genomic_DNA"/>
</dbReference>
<dbReference type="STRING" id="314256.OG2516_18855"/>
<dbReference type="Proteomes" id="UP000003635">
    <property type="component" value="Unassembled WGS sequence"/>
</dbReference>
<protein>
    <submittedName>
        <fullName evidence="2">Uncharacterized protein</fullName>
    </submittedName>
</protein>
<dbReference type="OrthoDB" id="7540582at2"/>
<accession>Q2C9U7</accession>
<dbReference type="AlphaFoldDB" id="Q2C9U7"/>
<keyword evidence="3" id="KW-1185">Reference proteome</keyword>
<gene>
    <name evidence="2" type="ORF">OG2516_18855</name>
</gene>
<evidence type="ECO:0000313" key="3">
    <source>
        <dbReference type="Proteomes" id="UP000003635"/>
    </source>
</evidence>
<dbReference type="SUPFAM" id="SSF52540">
    <property type="entry name" value="P-loop containing nucleoside triphosphate hydrolases"/>
    <property type="match status" value="1"/>
</dbReference>